<dbReference type="Proteomes" id="UP000515733">
    <property type="component" value="Chromosome"/>
</dbReference>
<dbReference type="KEGG" id="doe:DENOEST_0837"/>
<dbReference type="Pfam" id="PF02358">
    <property type="entry name" value="Trehalose_PPase"/>
    <property type="match status" value="1"/>
</dbReference>
<evidence type="ECO:0000256" key="2">
    <source>
        <dbReference type="ARBA" id="ARBA00008770"/>
    </source>
</evidence>
<dbReference type="NCBIfam" id="TIGR01484">
    <property type="entry name" value="HAD-SF-IIB"/>
    <property type="match status" value="1"/>
</dbReference>
<dbReference type="InterPro" id="IPR023214">
    <property type="entry name" value="HAD_sf"/>
</dbReference>
<evidence type="ECO:0000256" key="4">
    <source>
        <dbReference type="RuleBase" id="RU361117"/>
    </source>
</evidence>
<dbReference type="GO" id="GO:0005992">
    <property type="term" value="P:trehalose biosynthetic process"/>
    <property type="evidence" value="ECO:0007669"/>
    <property type="project" value="UniProtKB-UniPathway"/>
</dbReference>
<comment type="similarity">
    <text evidence="2 4">Belongs to the trehalose phosphatase family.</text>
</comment>
<dbReference type="InterPro" id="IPR036412">
    <property type="entry name" value="HAD-like_sf"/>
</dbReference>
<evidence type="ECO:0000313" key="5">
    <source>
        <dbReference type="EMBL" id="CAB1368002.1"/>
    </source>
</evidence>
<comment type="catalytic activity">
    <reaction evidence="4">
        <text>alpha,alpha-trehalose 6-phosphate + H2O = alpha,alpha-trehalose + phosphate</text>
        <dbReference type="Rhea" id="RHEA:23420"/>
        <dbReference type="ChEBI" id="CHEBI:15377"/>
        <dbReference type="ChEBI" id="CHEBI:16551"/>
        <dbReference type="ChEBI" id="CHEBI:43474"/>
        <dbReference type="ChEBI" id="CHEBI:58429"/>
        <dbReference type="EC" id="3.1.3.12"/>
    </reaction>
</comment>
<evidence type="ECO:0000256" key="1">
    <source>
        <dbReference type="ARBA" id="ARBA00005199"/>
    </source>
</evidence>
<comment type="function">
    <text evidence="4">Removes the phosphate from trehalose 6-phosphate to produce free trehalose.</text>
</comment>
<dbReference type="GO" id="GO:0046872">
    <property type="term" value="F:metal ion binding"/>
    <property type="evidence" value="ECO:0007669"/>
    <property type="project" value="UniProtKB-KW"/>
</dbReference>
<keyword evidence="4" id="KW-0460">Magnesium</keyword>
<dbReference type="Gene3D" id="3.30.70.1020">
    <property type="entry name" value="Trehalose-6-phosphate phosphatase related protein, domain 2"/>
    <property type="match status" value="1"/>
</dbReference>
<dbReference type="PANTHER" id="PTHR43768">
    <property type="entry name" value="TREHALOSE 6-PHOSPHATE PHOSPHATASE"/>
    <property type="match status" value="1"/>
</dbReference>
<keyword evidence="4" id="KW-0479">Metal-binding</keyword>
<protein>
    <recommendedName>
        <fullName evidence="4">Trehalose 6-phosphate phosphatase</fullName>
        <ecNumber evidence="4">3.1.3.12</ecNumber>
    </recommendedName>
</protein>
<evidence type="ECO:0000313" key="6">
    <source>
        <dbReference type="Proteomes" id="UP000515733"/>
    </source>
</evidence>
<name>A0A6S6XYQ2_9PROT</name>
<reference evidence="5 6" key="1">
    <citation type="submission" date="2020-03" db="EMBL/GenBank/DDBJ databases">
        <authorList>
            <consortium name="Genoscope - CEA"/>
            <person name="William W."/>
        </authorList>
    </citation>
    <scope>NUCLEOTIDE SEQUENCE [LARGE SCALE GENOMIC DNA]</scope>
    <source>
        <strain evidence="6">DSM 16959</strain>
    </source>
</reference>
<dbReference type="UniPathway" id="UPA00299"/>
<comment type="cofactor">
    <cofactor evidence="4">
        <name>Mg(2+)</name>
        <dbReference type="ChEBI" id="CHEBI:18420"/>
    </cofactor>
</comment>
<accession>A0A6S6XYQ2</accession>
<dbReference type="InterPro" id="IPR006379">
    <property type="entry name" value="HAD-SF_hydro_IIB"/>
</dbReference>
<dbReference type="Gene3D" id="3.40.50.1000">
    <property type="entry name" value="HAD superfamily/HAD-like"/>
    <property type="match status" value="1"/>
</dbReference>
<dbReference type="GO" id="GO:0004805">
    <property type="term" value="F:trehalose-phosphatase activity"/>
    <property type="evidence" value="ECO:0007669"/>
    <property type="project" value="UniProtKB-EC"/>
</dbReference>
<dbReference type="AlphaFoldDB" id="A0A6S6XYQ2"/>
<dbReference type="SUPFAM" id="SSF56784">
    <property type="entry name" value="HAD-like"/>
    <property type="match status" value="1"/>
</dbReference>
<dbReference type="EC" id="3.1.3.12" evidence="4"/>
<sequence>MDWAYFLDVDGTLIELAMTPDAIEVDHALPVLLETLHRQTGGALALISGRAVADLDRHIGILQVPRAGQHGLERRDAAGRLWRHETPEPVKRALLEALAPLLARHGGLLLEDKGSTLAIHYRRAPMLGAYVHRFLGRLVSDIGQGLQLQAGKRVVEVKPAGVDKGMAVAEYLTEAPFLGRLPVFIGDDITDETAFALVNERGGISVKVGPGRSCARYRLPGVAAVRAWLAYQPMSPHHEHP</sequence>
<dbReference type="InterPro" id="IPR044651">
    <property type="entry name" value="OTSB-like"/>
</dbReference>
<keyword evidence="3 4" id="KW-0378">Hydrolase</keyword>
<dbReference type="InterPro" id="IPR003337">
    <property type="entry name" value="Trehalose_PPase"/>
</dbReference>
<organism evidence="5 6">
    <name type="scientific">Denitratisoma oestradiolicum</name>
    <dbReference type="NCBI Taxonomy" id="311182"/>
    <lineage>
        <taxon>Bacteria</taxon>
        <taxon>Pseudomonadati</taxon>
        <taxon>Pseudomonadota</taxon>
        <taxon>Betaproteobacteria</taxon>
        <taxon>Nitrosomonadales</taxon>
        <taxon>Sterolibacteriaceae</taxon>
        <taxon>Denitratisoma</taxon>
    </lineage>
</organism>
<comment type="pathway">
    <text evidence="1 4">Glycan biosynthesis; trehalose biosynthesis.</text>
</comment>
<dbReference type="CDD" id="cd01627">
    <property type="entry name" value="HAD_TPP"/>
    <property type="match status" value="1"/>
</dbReference>
<keyword evidence="6" id="KW-1185">Reference proteome</keyword>
<dbReference type="NCBIfam" id="TIGR00685">
    <property type="entry name" value="T6PP"/>
    <property type="match status" value="1"/>
</dbReference>
<proteinExistence type="inferred from homology"/>
<dbReference type="PANTHER" id="PTHR43768:SF3">
    <property type="entry name" value="TREHALOSE 6-PHOSPHATE PHOSPHATASE"/>
    <property type="match status" value="1"/>
</dbReference>
<dbReference type="EMBL" id="LR778301">
    <property type="protein sequence ID" value="CAB1368002.1"/>
    <property type="molecule type" value="Genomic_DNA"/>
</dbReference>
<evidence type="ECO:0000256" key="3">
    <source>
        <dbReference type="ARBA" id="ARBA00022801"/>
    </source>
</evidence>
<gene>
    <name evidence="5" type="primary">otsB</name>
    <name evidence="5" type="ORF">DENOEST_0837</name>
</gene>